<dbReference type="GO" id="GO:0051607">
    <property type="term" value="P:defense response to virus"/>
    <property type="evidence" value="ECO:0007669"/>
    <property type="project" value="UniProtKB-KW"/>
</dbReference>
<evidence type="ECO:0000256" key="1">
    <source>
        <dbReference type="ARBA" id="ARBA00005937"/>
    </source>
</evidence>
<evidence type="ECO:0000256" key="5">
    <source>
        <dbReference type="PIRSR" id="PIRSR005054-1"/>
    </source>
</evidence>
<feature type="site" description="Transition state stabilizer" evidence="5">
    <location>
        <position position="57"/>
    </location>
</feature>
<dbReference type="InterPro" id="IPR010156">
    <property type="entry name" value="CRISPR-assoc_prot_Cas6"/>
</dbReference>
<dbReference type="EMBL" id="BAZW01000003">
    <property type="protein sequence ID" value="GAO28622.1"/>
    <property type="molecule type" value="Genomic_DNA"/>
</dbReference>
<dbReference type="Pfam" id="PF01881">
    <property type="entry name" value="Cas_Cas6_C"/>
    <property type="match status" value="1"/>
</dbReference>
<dbReference type="GO" id="GO:0003723">
    <property type="term" value="F:RNA binding"/>
    <property type="evidence" value="ECO:0007669"/>
    <property type="project" value="UniProtKB-KW"/>
</dbReference>
<dbReference type="InterPro" id="IPR045747">
    <property type="entry name" value="CRISPR-assoc_prot_Cas6_N_sf"/>
</dbReference>
<dbReference type="AlphaFoldDB" id="A0A0E9LSR6"/>
<keyword evidence="2" id="KW-0694">RNA-binding</keyword>
<comment type="similarity">
    <text evidence="1 4">Belongs to the CRISPR-associated protein Cas6/Cse3/CasE family.</text>
</comment>
<feature type="active site" description="Proton donor" evidence="6">
    <location>
        <position position="44"/>
    </location>
</feature>
<comment type="function">
    <text evidence="4">CRISPR (clustered regularly interspaced short palindromic repeat), is an adaptive immune system that provides protection against mobile genetic elements (viruses, transposable elements and conjugative plasmids). CRISPR clusters contain sequences complementary to antecedent mobile elements and target invading nucleic acids. CRISPR clusters are transcribed and processed into CRISPR RNA (crRNA).</text>
</comment>
<gene>
    <name evidence="8" type="ORF">JCM15548_1739</name>
</gene>
<dbReference type="PIRSF" id="PIRSF005054">
    <property type="entry name" value="PF1131"/>
    <property type="match status" value="1"/>
</dbReference>
<dbReference type="PANTHER" id="PTHR36984">
    <property type="entry name" value="CRISPR-ASSOCIATED ENDORIBONUCLEASE CAS6 1"/>
    <property type="match status" value="1"/>
</dbReference>
<feature type="active site" description="Proton acceptor" evidence="6">
    <location>
        <position position="29"/>
    </location>
</feature>
<evidence type="ECO:0000256" key="4">
    <source>
        <dbReference type="PIRNR" id="PIRNR005054"/>
    </source>
</evidence>
<evidence type="ECO:0000256" key="3">
    <source>
        <dbReference type="ARBA" id="ARBA00023118"/>
    </source>
</evidence>
<evidence type="ECO:0000259" key="7">
    <source>
        <dbReference type="Pfam" id="PF01881"/>
    </source>
</evidence>
<evidence type="ECO:0000256" key="6">
    <source>
        <dbReference type="PIRSR" id="PIRSR005054-50"/>
    </source>
</evidence>
<organism evidence="8 9">
    <name type="scientific">Geofilum rubicundum JCM 15548</name>
    <dbReference type="NCBI Taxonomy" id="1236989"/>
    <lineage>
        <taxon>Bacteria</taxon>
        <taxon>Pseudomonadati</taxon>
        <taxon>Bacteroidota</taxon>
        <taxon>Bacteroidia</taxon>
        <taxon>Marinilabiliales</taxon>
        <taxon>Marinilabiliaceae</taxon>
        <taxon>Geofilum</taxon>
    </lineage>
</organism>
<dbReference type="GO" id="GO:0016788">
    <property type="term" value="F:hydrolase activity, acting on ester bonds"/>
    <property type="evidence" value="ECO:0007669"/>
    <property type="project" value="InterPro"/>
</dbReference>
<proteinExistence type="inferred from homology"/>
<sequence length="255" mass="29427">MRFELTFTRVGKQRMLPMDYQYYISAWVYKVLRQADSEFAKFLHEKGYGNSEVKLYKLFCFSRLSFGRPVMWKDKGLFEINKREIHLQLAFDVHEIVGNFIKGLFMLQDFYLGDKFNGIDFKVSNVEGLTSPAFLPVVRYQLQSPWVVSIQPEGRKHAKYLSPDDSDFEELAVKHIAEKYKSTRLEEPGDISLKITTPFKRSGFLLKPGTKEETRVVGNIFDFELAAAPAVHQMIWNAGISEKSASGFGWVEVPK</sequence>
<evidence type="ECO:0000313" key="9">
    <source>
        <dbReference type="Proteomes" id="UP000032900"/>
    </source>
</evidence>
<dbReference type="InterPro" id="IPR049435">
    <property type="entry name" value="Cas_Cas6_C"/>
</dbReference>
<dbReference type="PANTHER" id="PTHR36984:SF1">
    <property type="entry name" value="CRISPR-ASSOCIATED ENDORIBONUCLEASE CAS6 1"/>
    <property type="match status" value="1"/>
</dbReference>
<keyword evidence="9" id="KW-1185">Reference proteome</keyword>
<dbReference type="Proteomes" id="UP000032900">
    <property type="component" value="Unassembled WGS sequence"/>
</dbReference>
<protein>
    <recommendedName>
        <fullName evidence="4">CRISPR-associated endoribonuclease</fullName>
    </recommendedName>
</protein>
<evidence type="ECO:0000256" key="2">
    <source>
        <dbReference type="ARBA" id="ARBA00022884"/>
    </source>
</evidence>
<comment type="caution">
    <text evidence="8">The sequence shown here is derived from an EMBL/GenBank/DDBJ whole genome shotgun (WGS) entry which is preliminary data.</text>
</comment>
<dbReference type="Pfam" id="PF21350">
    <property type="entry name" value="Cas6_I-A"/>
    <property type="match status" value="1"/>
</dbReference>
<feature type="domain" description="CRISPR associated protein Cas6 C-terminal" evidence="7">
    <location>
        <begin position="141"/>
        <end position="253"/>
    </location>
</feature>
<accession>A0A0E9LSR6</accession>
<dbReference type="RefSeq" id="WP_062122402.1">
    <property type="nucleotide sequence ID" value="NZ_BAZW01000003.1"/>
</dbReference>
<dbReference type="STRING" id="1236989.JCM15548_1739"/>
<dbReference type="Gene3D" id="3.30.70.1900">
    <property type="match status" value="1"/>
</dbReference>
<evidence type="ECO:0000313" key="8">
    <source>
        <dbReference type="EMBL" id="GAO28622.1"/>
    </source>
</evidence>
<dbReference type="CDD" id="cd21140">
    <property type="entry name" value="Cas6_I-like"/>
    <property type="match status" value="1"/>
</dbReference>
<dbReference type="NCBIfam" id="TIGR01877">
    <property type="entry name" value="cas_cas6"/>
    <property type="match status" value="1"/>
</dbReference>
<name>A0A0E9LSR6_9BACT</name>
<reference evidence="8 9" key="1">
    <citation type="journal article" date="2015" name="Microbes Environ.">
        <title>Distribution and evolution of nitrogen fixation genes in the phylum bacteroidetes.</title>
        <authorList>
            <person name="Inoue J."/>
            <person name="Oshima K."/>
            <person name="Suda W."/>
            <person name="Sakamoto M."/>
            <person name="Iino T."/>
            <person name="Noda S."/>
            <person name="Hongoh Y."/>
            <person name="Hattori M."/>
            <person name="Ohkuma M."/>
        </authorList>
    </citation>
    <scope>NUCLEOTIDE SEQUENCE [LARGE SCALE GENOMIC DNA]</scope>
    <source>
        <strain evidence="8">JCM 15548</strain>
    </source>
</reference>
<dbReference type="Gene3D" id="3.30.70.1890">
    <property type="match status" value="1"/>
</dbReference>
<keyword evidence="3" id="KW-0051">Antiviral defense</keyword>